<accession>A0A561C9J8</accession>
<evidence type="ECO:0000313" key="3">
    <source>
        <dbReference type="Proteomes" id="UP000319671"/>
    </source>
</evidence>
<evidence type="ECO:0000256" key="1">
    <source>
        <dbReference type="SAM" id="Phobius"/>
    </source>
</evidence>
<dbReference type="EMBL" id="VIVN01000036">
    <property type="protein sequence ID" value="TWD87602.1"/>
    <property type="molecule type" value="Genomic_DNA"/>
</dbReference>
<proteinExistence type="predicted"/>
<feature type="transmembrane region" description="Helical" evidence="1">
    <location>
        <begin position="80"/>
        <end position="98"/>
    </location>
</feature>
<protein>
    <submittedName>
        <fullName evidence="2">Uncharacterized protein</fullName>
    </submittedName>
</protein>
<feature type="transmembrane region" description="Helical" evidence="1">
    <location>
        <begin position="118"/>
        <end position="139"/>
    </location>
</feature>
<dbReference type="RefSeq" id="WP_144568917.1">
    <property type="nucleotide sequence ID" value="NZ_VIVN01000036.1"/>
</dbReference>
<keyword evidence="1" id="KW-1133">Transmembrane helix</keyword>
<organism evidence="2 3">
    <name type="scientific">Neobacillus bataviensis</name>
    <dbReference type="NCBI Taxonomy" id="220685"/>
    <lineage>
        <taxon>Bacteria</taxon>
        <taxon>Bacillati</taxon>
        <taxon>Bacillota</taxon>
        <taxon>Bacilli</taxon>
        <taxon>Bacillales</taxon>
        <taxon>Bacillaceae</taxon>
        <taxon>Neobacillus</taxon>
    </lineage>
</organism>
<keyword evidence="1" id="KW-0812">Transmembrane</keyword>
<feature type="transmembrane region" description="Helical" evidence="1">
    <location>
        <begin position="12"/>
        <end position="31"/>
    </location>
</feature>
<reference evidence="2 3" key="1">
    <citation type="submission" date="2019-06" db="EMBL/GenBank/DDBJ databases">
        <title>Sorghum-associated microbial communities from plants grown in Nebraska, USA.</title>
        <authorList>
            <person name="Schachtman D."/>
        </authorList>
    </citation>
    <scope>NUCLEOTIDE SEQUENCE [LARGE SCALE GENOMIC DNA]</scope>
    <source>
        <strain evidence="2 3">2482</strain>
    </source>
</reference>
<dbReference type="Proteomes" id="UP000319671">
    <property type="component" value="Unassembled WGS sequence"/>
</dbReference>
<feature type="transmembrane region" description="Helical" evidence="1">
    <location>
        <begin position="51"/>
        <end position="73"/>
    </location>
</feature>
<dbReference type="AlphaFoldDB" id="A0A561C9J8"/>
<gene>
    <name evidence="2" type="ORF">FB550_1368</name>
</gene>
<feature type="transmembrane region" description="Helical" evidence="1">
    <location>
        <begin position="168"/>
        <end position="190"/>
    </location>
</feature>
<keyword evidence="3" id="KW-1185">Reference proteome</keyword>
<feature type="transmembrane region" description="Helical" evidence="1">
    <location>
        <begin position="144"/>
        <end position="162"/>
    </location>
</feature>
<evidence type="ECO:0000313" key="2">
    <source>
        <dbReference type="EMBL" id="TWD87602.1"/>
    </source>
</evidence>
<comment type="caution">
    <text evidence="2">The sequence shown here is derived from an EMBL/GenBank/DDBJ whole genome shotgun (WGS) entry which is preliminary data.</text>
</comment>
<keyword evidence="1" id="KW-0472">Membrane</keyword>
<name>A0A561C9J8_9BACI</name>
<sequence>MKENKENRGNWRKFISFTFIVGLIVAFFSVFSDNLPYMSDGVTVIELIISYLAVMINSLPMWFILAMLVGYMFSRNIREAALLGAIYTISAISFYFVIGHFNTDAAVSLSFKEQAFIYASWYGASTIGGILGGIVGFLIKKTPYALLVLLAGLFLQLFVNGIRSWSDIIGIAQNVTYCLMIVSIVIYLVIMKKNEGREYLRM</sequence>